<gene>
    <name evidence="1" type="ORF">SAMN04488036_10623</name>
</gene>
<dbReference type="STRING" id="1280847.SAMN04488036_10623"/>
<proteinExistence type="predicted"/>
<accession>A0A1I4FFZ2</accession>
<dbReference type="EMBL" id="FOSZ01000006">
    <property type="protein sequence ID" value="SFL16854.1"/>
    <property type="molecule type" value="Genomic_DNA"/>
</dbReference>
<dbReference type="InterPro" id="IPR023296">
    <property type="entry name" value="Glyco_hydro_beta-prop_sf"/>
</dbReference>
<dbReference type="Gene3D" id="2.115.10.20">
    <property type="entry name" value="Glycosyl hydrolase domain, family 43"/>
    <property type="match status" value="1"/>
</dbReference>
<dbReference type="AlphaFoldDB" id="A0A1I4FFZ2"/>
<dbReference type="Proteomes" id="UP000198851">
    <property type="component" value="Unassembled WGS sequence"/>
</dbReference>
<name>A0A1I4FFZ2_9RHOB</name>
<dbReference type="SUPFAM" id="SSF75005">
    <property type="entry name" value="Arabinanase/levansucrase/invertase"/>
    <property type="match status" value="1"/>
</dbReference>
<protein>
    <submittedName>
        <fullName evidence="1">Uncharacterized protein</fullName>
    </submittedName>
</protein>
<reference evidence="2" key="1">
    <citation type="submission" date="2016-10" db="EMBL/GenBank/DDBJ databases">
        <authorList>
            <person name="Varghese N."/>
            <person name="Submissions S."/>
        </authorList>
    </citation>
    <scope>NUCLEOTIDE SEQUENCE [LARGE SCALE GENOMIC DNA]</scope>
    <source>
        <strain evidence="2">DSM 28453</strain>
    </source>
</reference>
<sequence>MRSSWIRKGKLLSVPKTHRWWDSHIQVPVVLPVSDTLWRVYVAARDVNNRGSTIMAELDPSRDFEVLSISQGHMLLPGPPGSFDSQSVGITSAQSDGDHVVFAGGGMRLLNDRPYEISTSIVESHDGGATLQKVGTTPIVTGGKDNPFGAGMAQLIRTDGRWHLWFTSFRSWFRKDGIDAEPRTDIRHAVSDDLRTWTQDEIPAIALAGEHEGALTRASVLPCPEGYEMWYCSRGRFDPVDDTLRRYKIGYATSVDGTHWTRRDSEHAFLNPPQSGDWDHEMQCYATVVSFQGKTYMIYCGNTYGLTTIGYAIRANDGA</sequence>
<evidence type="ECO:0000313" key="1">
    <source>
        <dbReference type="EMBL" id="SFL16854.1"/>
    </source>
</evidence>
<evidence type="ECO:0000313" key="2">
    <source>
        <dbReference type="Proteomes" id="UP000198851"/>
    </source>
</evidence>
<keyword evidence="2" id="KW-1185">Reference proteome</keyword>
<organism evidence="1 2">
    <name type="scientific">Shimia haliotis</name>
    <dbReference type="NCBI Taxonomy" id="1280847"/>
    <lineage>
        <taxon>Bacteria</taxon>
        <taxon>Pseudomonadati</taxon>
        <taxon>Pseudomonadota</taxon>
        <taxon>Alphaproteobacteria</taxon>
        <taxon>Rhodobacterales</taxon>
        <taxon>Roseobacteraceae</taxon>
    </lineage>
</organism>